<dbReference type="RefSeq" id="WP_145909747.1">
    <property type="nucleotide sequence ID" value="NZ_BAAAMZ010000001.1"/>
</dbReference>
<sequence length="245" mass="24577">MRALVRGAWRTVLPGGGDPHGPLPPMLLGLTVLSGMIDAVSYLMLGHVFVANMTGNVVFLGFALAGAPGFSIASSLVALAAFAAGAFLGGRLLGPVAHRGRALLRAIAAETVLVGAAALVLAVDPPAAGSSDSSRYLSTAVLALAMGIQNALVALVAVPDLTTTVLTRTITAVFAESGRAGRFEERAGRQLLSVLTLGGGALVGAVLVRHTDQTTPLAVPAALAALLALAAAGPARSNSAWTHRP</sequence>
<keyword evidence="1" id="KW-0812">Transmembrane</keyword>
<accession>A0A561TTX6</accession>
<proteinExistence type="predicted"/>
<feature type="transmembrane region" description="Helical" evidence="1">
    <location>
        <begin position="191"/>
        <end position="211"/>
    </location>
</feature>
<dbReference type="PANTHER" id="PTHR37314">
    <property type="entry name" value="SLR0142 PROTEIN"/>
    <property type="match status" value="1"/>
</dbReference>
<organism evidence="2 3">
    <name type="scientific">Kitasatospora viridis</name>
    <dbReference type="NCBI Taxonomy" id="281105"/>
    <lineage>
        <taxon>Bacteria</taxon>
        <taxon>Bacillati</taxon>
        <taxon>Actinomycetota</taxon>
        <taxon>Actinomycetes</taxon>
        <taxon>Kitasatosporales</taxon>
        <taxon>Streptomycetaceae</taxon>
        <taxon>Kitasatospora</taxon>
    </lineage>
</organism>
<dbReference type="EMBL" id="VIWT01000003">
    <property type="protein sequence ID" value="TWF90558.1"/>
    <property type="molecule type" value="Genomic_DNA"/>
</dbReference>
<name>A0A561TTX6_9ACTN</name>
<dbReference type="Proteomes" id="UP000317940">
    <property type="component" value="Unassembled WGS sequence"/>
</dbReference>
<dbReference type="InterPro" id="IPR010699">
    <property type="entry name" value="DUF1275"/>
</dbReference>
<feature type="transmembrane region" description="Helical" evidence="1">
    <location>
        <begin position="135"/>
        <end position="158"/>
    </location>
</feature>
<comment type="caution">
    <text evidence="2">The sequence shown here is derived from an EMBL/GenBank/DDBJ whole genome shotgun (WGS) entry which is preliminary data.</text>
</comment>
<protein>
    <submittedName>
        <fullName evidence="2">Uncharacterized membrane protein YoaK (UPF0700 family)</fullName>
    </submittedName>
</protein>
<evidence type="ECO:0000313" key="3">
    <source>
        <dbReference type="Proteomes" id="UP000317940"/>
    </source>
</evidence>
<gene>
    <name evidence="2" type="ORF">FHX73_13605</name>
</gene>
<feature type="transmembrane region" description="Helical" evidence="1">
    <location>
        <begin position="102"/>
        <end position="123"/>
    </location>
</feature>
<feature type="transmembrane region" description="Helical" evidence="1">
    <location>
        <begin position="217"/>
        <end position="235"/>
    </location>
</feature>
<dbReference type="Pfam" id="PF06912">
    <property type="entry name" value="DUF1275"/>
    <property type="match status" value="1"/>
</dbReference>
<keyword evidence="1" id="KW-1133">Transmembrane helix</keyword>
<evidence type="ECO:0000256" key="1">
    <source>
        <dbReference type="SAM" id="Phobius"/>
    </source>
</evidence>
<evidence type="ECO:0000313" key="2">
    <source>
        <dbReference type="EMBL" id="TWF90558.1"/>
    </source>
</evidence>
<keyword evidence="1" id="KW-0472">Membrane</keyword>
<feature type="transmembrane region" description="Helical" evidence="1">
    <location>
        <begin position="57"/>
        <end position="90"/>
    </location>
</feature>
<dbReference type="PANTHER" id="PTHR37314:SF4">
    <property type="entry name" value="UPF0700 TRANSMEMBRANE PROTEIN YOAK"/>
    <property type="match status" value="1"/>
</dbReference>
<reference evidence="2 3" key="1">
    <citation type="submission" date="2019-06" db="EMBL/GenBank/DDBJ databases">
        <title>Sequencing the genomes of 1000 actinobacteria strains.</title>
        <authorList>
            <person name="Klenk H.-P."/>
        </authorList>
    </citation>
    <scope>NUCLEOTIDE SEQUENCE [LARGE SCALE GENOMIC DNA]</scope>
    <source>
        <strain evidence="2 3">DSM 44826</strain>
    </source>
</reference>
<keyword evidence="3" id="KW-1185">Reference proteome</keyword>
<dbReference type="OrthoDB" id="4272751at2"/>
<dbReference type="AlphaFoldDB" id="A0A561TTX6"/>